<proteinExistence type="predicted"/>
<evidence type="ECO:0000313" key="1">
    <source>
        <dbReference type="EMBL" id="AFG65160.1"/>
    </source>
</evidence>
<reference evidence="1" key="1">
    <citation type="submission" date="2008-08" db="EMBL/GenBank/DDBJ databases">
        <title>Nucleotide Diversity and Divergence in the Loblolly Pine Gene Space.</title>
        <authorList>
            <person name="Neale D.B."/>
            <person name="Wegrzyn J.L."/>
            <person name="Lee J.M."/>
            <person name="Eckert A.J."/>
            <person name="Liechty J.D."/>
            <person name="Stevens K.A."/>
            <person name="Langley C.H."/>
        </authorList>
    </citation>
    <scope>NUCLEOTIDE SEQUENCE</scope>
    <source>
        <strain evidence="1">3853</strain>
        <tissue evidence="1">Megagametophyte</tissue>
    </source>
</reference>
<dbReference type="EMBL" id="FJ090772">
    <property type="protein sequence ID" value="AFG65160.1"/>
    <property type="molecule type" value="Genomic_DNA"/>
</dbReference>
<sequence>AGRKNELRDKEKAHALYLHIKAEVEEAITYLQQKRKEDPYRQILPRILYEATWGFRRQAPTFEP</sequence>
<accession>H9WT17</accession>
<dbReference type="PANTHER" id="PTHR22753:SF14">
    <property type="entry name" value="MONOACYLGLYCEROL_DIACYLGLYCEROL O-ACYLTRANSFERASE"/>
    <property type="match status" value="1"/>
</dbReference>
<dbReference type="GO" id="GO:0016020">
    <property type="term" value="C:membrane"/>
    <property type="evidence" value="ECO:0007669"/>
    <property type="project" value="TreeGrafter"/>
</dbReference>
<protein>
    <submittedName>
        <fullName evidence="1">Uncharacterized protein</fullName>
    </submittedName>
</protein>
<feature type="non-terminal residue" evidence="1">
    <location>
        <position position="1"/>
    </location>
</feature>
<dbReference type="AlphaFoldDB" id="H9WT17"/>
<organism evidence="1">
    <name type="scientific">Pinus taeda</name>
    <name type="common">Loblolly pine</name>
    <dbReference type="NCBI Taxonomy" id="3352"/>
    <lineage>
        <taxon>Eukaryota</taxon>
        <taxon>Viridiplantae</taxon>
        <taxon>Streptophyta</taxon>
        <taxon>Embryophyta</taxon>
        <taxon>Tracheophyta</taxon>
        <taxon>Spermatophyta</taxon>
        <taxon>Pinopsida</taxon>
        <taxon>Pinidae</taxon>
        <taxon>Conifers I</taxon>
        <taxon>Pinales</taxon>
        <taxon>Pinaceae</taxon>
        <taxon>Pinus</taxon>
        <taxon>Pinus subgen. Pinus</taxon>
    </lineage>
</organism>
<dbReference type="PANTHER" id="PTHR22753">
    <property type="entry name" value="TRANSMEMBRANE PROTEIN 68"/>
    <property type="match status" value="1"/>
</dbReference>
<gene>
    <name evidence="1" type="ORF">2_1833_01</name>
</gene>
<name>H9WT17_PINTA</name>